<dbReference type="PANTHER" id="PTHR30035:SF3">
    <property type="entry name" value="INTERMEMBRANE PHOSPHOLIPID TRANSPORT SYSTEM LIPOPROTEIN MLAA"/>
    <property type="match status" value="1"/>
</dbReference>
<dbReference type="Pfam" id="PF04333">
    <property type="entry name" value="MlaA"/>
    <property type="match status" value="1"/>
</dbReference>
<feature type="chain" id="PRO_5044280242" evidence="3">
    <location>
        <begin position="22"/>
        <end position="238"/>
    </location>
</feature>
<evidence type="ECO:0000313" key="4">
    <source>
        <dbReference type="EMBL" id="XDT73319.1"/>
    </source>
</evidence>
<dbReference type="PANTHER" id="PTHR30035">
    <property type="entry name" value="LIPOPROTEIN VACJ-RELATED"/>
    <property type="match status" value="1"/>
</dbReference>
<sequence>MKSRMLVMIALVLSLAPWAQAARFDDRDPWENWNRKVFAFNDVLDQYALRPVAQAYRDVMPQVLDNCVTNFFNNLRRIPTLGNQILQLKPVPAAETTLSLIFDTLFGLGGVIDVAHEWGLRDQKEDFGQTLVHWGLPDGPYLVLPFLGPRTVSDAVGIVPDNLWTGVFDYTPHRDTRLVAKAVEVVDKRADVIPAERMIQGDRYLFIRNAYLEKRNYDILDGVILNDPFADDDPYFDE</sequence>
<evidence type="ECO:0000256" key="2">
    <source>
        <dbReference type="ARBA" id="ARBA00022729"/>
    </source>
</evidence>
<dbReference type="RefSeq" id="WP_369602313.1">
    <property type="nucleotide sequence ID" value="NZ_CP154858.1"/>
</dbReference>
<dbReference type="EMBL" id="CP154858">
    <property type="protein sequence ID" value="XDT73319.1"/>
    <property type="molecule type" value="Genomic_DNA"/>
</dbReference>
<proteinExistence type="inferred from homology"/>
<comment type="similarity">
    <text evidence="1">Belongs to the MlaA family.</text>
</comment>
<gene>
    <name evidence="4" type="ORF">AAIA72_04940</name>
</gene>
<reference evidence="4" key="1">
    <citation type="submission" date="2024-05" db="EMBL/GenBank/DDBJ databases">
        <title>Genome sequencing of novel strain.</title>
        <authorList>
            <person name="Ganbat D."/>
            <person name="Ganbat S."/>
            <person name="Lee S.-J."/>
        </authorList>
    </citation>
    <scope>NUCLEOTIDE SEQUENCE</scope>
    <source>
        <strain evidence="4">SMD15-11</strain>
    </source>
</reference>
<evidence type="ECO:0000256" key="1">
    <source>
        <dbReference type="ARBA" id="ARBA00010634"/>
    </source>
</evidence>
<accession>A0AB39UYJ5</accession>
<dbReference type="GO" id="GO:0120010">
    <property type="term" value="P:intermembrane phospholipid transfer"/>
    <property type="evidence" value="ECO:0007669"/>
    <property type="project" value="TreeGrafter"/>
</dbReference>
<keyword evidence="2 3" id="KW-0732">Signal</keyword>
<feature type="signal peptide" evidence="3">
    <location>
        <begin position="1"/>
        <end position="21"/>
    </location>
</feature>
<keyword evidence="4" id="KW-0449">Lipoprotein</keyword>
<dbReference type="InterPro" id="IPR007428">
    <property type="entry name" value="MlaA"/>
</dbReference>
<evidence type="ECO:0000256" key="3">
    <source>
        <dbReference type="SAM" id="SignalP"/>
    </source>
</evidence>
<protein>
    <submittedName>
        <fullName evidence="4">VacJ family lipoprotein</fullName>
    </submittedName>
</protein>
<dbReference type="AlphaFoldDB" id="A0AB39UYJ5"/>
<organism evidence="4">
    <name type="scientific">Thermohahella caldifontis</name>
    <dbReference type="NCBI Taxonomy" id="3142973"/>
    <lineage>
        <taxon>Bacteria</taxon>
        <taxon>Pseudomonadati</taxon>
        <taxon>Pseudomonadota</taxon>
        <taxon>Gammaproteobacteria</taxon>
        <taxon>Oceanospirillales</taxon>
        <taxon>Hahellaceae</taxon>
        <taxon>Thermohahella</taxon>
    </lineage>
</organism>
<dbReference type="GO" id="GO:0016020">
    <property type="term" value="C:membrane"/>
    <property type="evidence" value="ECO:0007669"/>
    <property type="project" value="InterPro"/>
</dbReference>
<name>A0AB39UYJ5_9GAMM</name>
<dbReference type="PRINTS" id="PR01805">
    <property type="entry name" value="VACJLIPOPROT"/>
</dbReference>
<dbReference type="KEGG" id="tcd:AAIA72_04940"/>